<protein>
    <submittedName>
        <fullName evidence="1">Uncharacterized protein</fullName>
    </submittedName>
</protein>
<name>A0A1Y0CAL1_9MYCO</name>
<accession>A0A1Y0CAL1</accession>
<evidence type="ECO:0000313" key="2">
    <source>
        <dbReference type="Proteomes" id="UP000195331"/>
    </source>
</evidence>
<dbReference type="KEGG" id="mdx:BTO20_30340"/>
<gene>
    <name evidence="1" type="ORF">BTO20_30340</name>
</gene>
<organism evidence="1 2">
    <name type="scientific">Mycobacterium dioxanotrophicus</name>
    <dbReference type="NCBI Taxonomy" id="482462"/>
    <lineage>
        <taxon>Bacteria</taxon>
        <taxon>Bacillati</taxon>
        <taxon>Actinomycetota</taxon>
        <taxon>Actinomycetes</taxon>
        <taxon>Mycobacteriales</taxon>
        <taxon>Mycobacteriaceae</taxon>
        <taxon>Mycobacterium</taxon>
    </lineage>
</organism>
<evidence type="ECO:0000313" key="1">
    <source>
        <dbReference type="EMBL" id="ART72283.1"/>
    </source>
</evidence>
<sequence length="128" mass="15163">MTRRRVIFPDPDIWTRKEHHMPDQPAAIRRPLTDRERALLDELTRWVVTEQTGWTDQQAVDWLEATNEKIGMHRHGDSVNAYVSTGNGHVILHVTREWLAYWAHTDEQISDDELRGYVQFFRQENGNQ</sequence>
<dbReference type="AlphaFoldDB" id="A0A1Y0CAL1"/>
<reference evidence="1 2" key="1">
    <citation type="submission" date="2017-04" db="EMBL/GenBank/DDBJ databases">
        <title>Whole Genome Sequence of 1,4-Dioxane Degrading Bacterium Mycobacterium dioxanotrophicus PH-06.</title>
        <authorList>
            <person name="He Y."/>
        </authorList>
    </citation>
    <scope>NUCLEOTIDE SEQUENCE [LARGE SCALE GENOMIC DNA]</scope>
    <source>
        <strain evidence="1 2">PH-06</strain>
    </source>
</reference>
<dbReference type="OrthoDB" id="9960231at2"/>
<dbReference type="RefSeq" id="WP_087079602.1">
    <property type="nucleotide sequence ID" value="NZ_CP020809.1"/>
</dbReference>
<dbReference type="Proteomes" id="UP000195331">
    <property type="component" value="Chromosome"/>
</dbReference>
<keyword evidence="2" id="KW-1185">Reference proteome</keyword>
<dbReference type="EMBL" id="CP020809">
    <property type="protein sequence ID" value="ART72283.1"/>
    <property type="molecule type" value="Genomic_DNA"/>
</dbReference>
<proteinExistence type="predicted"/>